<protein>
    <recommendedName>
        <fullName evidence="4">MerC mercury resistance protein</fullName>
    </recommendedName>
</protein>
<evidence type="ECO:0000313" key="3">
    <source>
        <dbReference type="Proteomes" id="UP000095552"/>
    </source>
</evidence>
<keyword evidence="3" id="KW-1185">Reference proteome</keyword>
<dbReference type="STRING" id="1563681.BFP71_14205"/>
<keyword evidence="1" id="KW-0472">Membrane</keyword>
<dbReference type="AlphaFoldDB" id="A0A1E5T2I9"/>
<feature type="transmembrane region" description="Helical" evidence="1">
    <location>
        <begin position="101"/>
        <end position="117"/>
    </location>
</feature>
<evidence type="ECO:0008006" key="4">
    <source>
        <dbReference type="Google" id="ProtNLM"/>
    </source>
</evidence>
<dbReference type="Proteomes" id="UP000095552">
    <property type="component" value="Unassembled WGS sequence"/>
</dbReference>
<sequence length="133" mass="14931">MQTLPKPDLIGSLVSTLCAIHCMITPFIFIAKAGTEIGSIEPPFWYRTFDYLFVAISLLAVYFATQNSSKSWIKVAMWATFSLLFLAIMNESFEISHLPEASVYVPALILAGLHIYNKKYCQCQDETCCTTNT</sequence>
<name>A0A1E5T2I9_9BACT</name>
<accession>A0A1E5T2I9</accession>
<organism evidence="2 3">
    <name type="scientific">Roseivirga misakiensis</name>
    <dbReference type="NCBI Taxonomy" id="1563681"/>
    <lineage>
        <taxon>Bacteria</taxon>
        <taxon>Pseudomonadati</taxon>
        <taxon>Bacteroidota</taxon>
        <taxon>Cytophagia</taxon>
        <taxon>Cytophagales</taxon>
        <taxon>Roseivirgaceae</taxon>
        <taxon>Roseivirga</taxon>
    </lineage>
</organism>
<keyword evidence="1" id="KW-0812">Transmembrane</keyword>
<dbReference type="Pfam" id="PF03203">
    <property type="entry name" value="MerC"/>
    <property type="match status" value="1"/>
</dbReference>
<keyword evidence="1" id="KW-1133">Transmembrane helix</keyword>
<dbReference type="EMBL" id="MDGQ01000005">
    <property type="protein sequence ID" value="OEK05590.1"/>
    <property type="molecule type" value="Genomic_DNA"/>
</dbReference>
<dbReference type="GO" id="GO:0016020">
    <property type="term" value="C:membrane"/>
    <property type="evidence" value="ECO:0007669"/>
    <property type="project" value="InterPro"/>
</dbReference>
<feature type="transmembrane region" description="Helical" evidence="1">
    <location>
        <begin position="12"/>
        <end position="32"/>
    </location>
</feature>
<evidence type="ECO:0000313" key="2">
    <source>
        <dbReference type="EMBL" id="OEK05590.1"/>
    </source>
</evidence>
<feature type="transmembrane region" description="Helical" evidence="1">
    <location>
        <begin position="44"/>
        <end position="64"/>
    </location>
</feature>
<gene>
    <name evidence="2" type="ORF">BFP71_14205</name>
</gene>
<proteinExistence type="predicted"/>
<evidence type="ECO:0000256" key="1">
    <source>
        <dbReference type="SAM" id="Phobius"/>
    </source>
</evidence>
<dbReference type="GO" id="GO:0015097">
    <property type="term" value="F:mercury ion transmembrane transporter activity"/>
    <property type="evidence" value="ECO:0007669"/>
    <property type="project" value="InterPro"/>
</dbReference>
<dbReference type="InterPro" id="IPR004891">
    <property type="entry name" value="Mercury-R_MerC"/>
</dbReference>
<reference evidence="2 3" key="1">
    <citation type="submission" date="2016-08" db="EMBL/GenBank/DDBJ databases">
        <title>Draft genome of Fabibacter sp. strain SK-8.</title>
        <authorList>
            <person name="Wong S.-K."/>
            <person name="Hamasaki K."/>
            <person name="Yoshizawa S."/>
        </authorList>
    </citation>
    <scope>NUCLEOTIDE SEQUENCE [LARGE SCALE GENOMIC DNA]</scope>
    <source>
        <strain evidence="2 3">SK-8</strain>
    </source>
</reference>
<feature type="transmembrane region" description="Helical" evidence="1">
    <location>
        <begin position="71"/>
        <end position="89"/>
    </location>
</feature>
<comment type="caution">
    <text evidence="2">The sequence shown here is derived from an EMBL/GenBank/DDBJ whole genome shotgun (WGS) entry which is preliminary data.</text>
</comment>